<keyword evidence="2" id="KW-0732">Signal</keyword>
<protein>
    <submittedName>
        <fullName evidence="3">Uncharacterized protein</fullName>
    </submittedName>
</protein>
<dbReference type="EMBL" id="JAJKFW010000004">
    <property type="protein sequence ID" value="MCC9641113.1"/>
    <property type="molecule type" value="Genomic_DNA"/>
</dbReference>
<feature type="compositionally biased region" description="Low complexity" evidence="1">
    <location>
        <begin position="176"/>
        <end position="189"/>
    </location>
</feature>
<organism evidence="3 4">
    <name type="scientific">Rhodopirellula halodulae</name>
    <dbReference type="NCBI Taxonomy" id="2894198"/>
    <lineage>
        <taxon>Bacteria</taxon>
        <taxon>Pseudomonadati</taxon>
        <taxon>Planctomycetota</taxon>
        <taxon>Planctomycetia</taxon>
        <taxon>Pirellulales</taxon>
        <taxon>Pirellulaceae</taxon>
        <taxon>Rhodopirellula</taxon>
    </lineage>
</organism>
<evidence type="ECO:0000313" key="3">
    <source>
        <dbReference type="EMBL" id="MCC9641113.1"/>
    </source>
</evidence>
<reference evidence="3" key="1">
    <citation type="submission" date="2021-11" db="EMBL/GenBank/DDBJ databases">
        <title>Genome sequence.</title>
        <authorList>
            <person name="Sun Q."/>
        </authorList>
    </citation>
    <scope>NUCLEOTIDE SEQUENCE</scope>
    <source>
        <strain evidence="3">JC740</strain>
    </source>
</reference>
<evidence type="ECO:0000256" key="1">
    <source>
        <dbReference type="SAM" id="MobiDB-lite"/>
    </source>
</evidence>
<keyword evidence="4" id="KW-1185">Reference proteome</keyword>
<evidence type="ECO:0000256" key="2">
    <source>
        <dbReference type="SAM" id="SignalP"/>
    </source>
</evidence>
<proteinExistence type="predicted"/>
<comment type="caution">
    <text evidence="3">The sequence shown here is derived from an EMBL/GenBank/DDBJ whole genome shotgun (WGS) entry which is preliminary data.</text>
</comment>
<feature type="signal peptide" evidence="2">
    <location>
        <begin position="1"/>
        <end position="31"/>
    </location>
</feature>
<feature type="chain" id="PRO_5047058565" evidence="2">
    <location>
        <begin position="32"/>
        <end position="370"/>
    </location>
</feature>
<evidence type="ECO:0000313" key="4">
    <source>
        <dbReference type="Proteomes" id="UP001430306"/>
    </source>
</evidence>
<gene>
    <name evidence="3" type="ORF">LOC71_02425</name>
</gene>
<sequence length="370" mass="41223">MTKRIPTQKRLALAIAAGLIAPAAATSTAHAGFGWEWEHGSPFYEDDAWYDVSEWFDGNDYNPTDEAIGRWDNETYDASEAVTSGDSDNDINWTENDHGYYADTESGDTWFYDYYDYGYSDYGDADDDGNYDYTSNYYDYDNDGVYDAFASYTDTDGDGVFDDATYVSFSDSDGNDQSQQEAQQKADQQNPSAKSQSFAGRITRAKQVKTPATTNVVVELQNQDKGQSMIADLGPADKLDRMPQLNDRLTVKGTPFKTGERVVLLSQTIQHEGQQMQVERSGREYKGNVQSTKTVKINNQERQLAKLSTDNGKTMLVDLGLKSKLDKNITEGSQITVTGPAIQVKDRVMLLANQVTLDGDTIDITRMAKK</sequence>
<accession>A0ABS8NE50</accession>
<name>A0ABS8NE50_9BACT</name>
<dbReference type="RefSeq" id="WP_230271042.1">
    <property type="nucleotide sequence ID" value="NZ_JAJKFW010000004.1"/>
</dbReference>
<dbReference type="Proteomes" id="UP001430306">
    <property type="component" value="Unassembled WGS sequence"/>
</dbReference>
<feature type="region of interest" description="Disordered" evidence="1">
    <location>
        <begin position="164"/>
        <end position="200"/>
    </location>
</feature>